<dbReference type="HOGENOM" id="CLU_1578511_0_0_1"/>
<name>J9DJU2_EDHAE</name>
<dbReference type="AlphaFoldDB" id="J9DJU2"/>
<dbReference type="EMBL" id="AFBI03000052">
    <property type="protein sequence ID" value="EJW02890.1"/>
    <property type="molecule type" value="Genomic_DNA"/>
</dbReference>
<dbReference type="InParanoid" id="J9DJU2"/>
<feature type="compositionally biased region" description="Basic and acidic residues" evidence="1">
    <location>
        <begin position="160"/>
        <end position="169"/>
    </location>
</feature>
<dbReference type="Proteomes" id="UP000003163">
    <property type="component" value="Unassembled WGS sequence"/>
</dbReference>
<keyword evidence="3" id="KW-1185">Reference proteome</keyword>
<accession>J9DJU2</accession>
<reference evidence="2 3" key="1">
    <citation type="submission" date="2011-08" db="EMBL/GenBank/DDBJ databases">
        <authorList>
            <person name="Liu Z.J."/>
            <person name="Shi F.L."/>
            <person name="Lu J.Q."/>
            <person name="Li M."/>
            <person name="Wang Z.L."/>
        </authorList>
    </citation>
    <scope>NUCLEOTIDE SEQUENCE [LARGE SCALE GENOMIC DNA]</scope>
    <source>
        <strain evidence="2 3">USNM 41457</strain>
    </source>
</reference>
<gene>
    <name evidence="2" type="ORF">EDEG_02714</name>
</gene>
<proteinExistence type="predicted"/>
<protein>
    <submittedName>
        <fullName evidence="2">Uncharacterized protein</fullName>
    </submittedName>
</protein>
<dbReference type="VEuPathDB" id="MicrosporidiaDB:EDEG_02714"/>
<sequence>MQNLNFFNYVYRCYSLVIMARKVNYNLPHKDLIVHELNIKKFIRKNMLNKEVSKDFKRYTDKYYQSKFDIGDFIDCELLSPEIRDFLALKMTASKDTNITDSFEKSKSVFLDEIDQYDFVANEKLLGDDEDDENEQEEDEDEEENDYNIDYENEDEFVDEDGHGDDNYD</sequence>
<comment type="caution">
    <text evidence="2">The sequence shown here is derived from an EMBL/GenBank/DDBJ whole genome shotgun (WGS) entry which is preliminary data.</text>
</comment>
<reference evidence="3" key="2">
    <citation type="submission" date="2015-07" db="EMBL/GenBank/DDBJ databases">
        <title>Contrasting host-pathogen interactions and genome evolution in two generalist and specialist microsporidian pathogens of mosquitoes.</title>
        <authorList>
            <consortium name="The Broad Institute Genomics Platform"/>
            <consortium name="The Broad Institute Genome Sequencing Center for Infectious Disease"/>
            <person name="Cuomo C.A."/>
            <person name="Sanscrainte N.D."/>
            <person name="Goldberg J.M."/>
            <person name="Heiman D."/>
            <person name="Young S."/>
            <person name="Zeng Q."/>
            <person name="Becnel J.J."/>
            <person name="Birren B.W."/>
        </authorList>
    </citation>
    <scope>NUCLEOTIDE SEQUENCE [LARGE SCALE GENOMIC DNA]</scope>
    <source>
        <strain evidence="3">USNM 41457</strain>
    </source>
</reference>
<evidence type="ECO:0000313" key="3">
    <source>
        <dbReference type="Proteomes" id="UP000003163"/>
    </source>
</evidence>
<feature type="region of interest" description="Disordered" evidence="1">
    <location>
        <begin position="124"/>
        <end position="169"/>
    </location>
</feature>
<feature type="compositionally biased region" description="Acidic residues" evidence="1">
    <location>
        <begin position="128"/>
        <end position="159"/>
    </location>
</feature>
<evidence type="ECO:0000256" key="1">
    <source>
        <dbReference type="SAM" id="MobiDB-lite"/>
    </source>
</evidence>
<evidence type="ECO:0000313" key="2">
    <source>
        <dbReference type="EMBL" id="EJW02890.1"/>
    </source>
</evidence>
<organism evidence="2 3">
    <name type="scientific">Edhazardia aedis (strain USNM 41457)</name>
    <name type="common">Microsporidian parasite</name>
    <dbReference type="NCBI Taxonomy" id="1003232"/>
    <lineage>
        <taxon>Eukaryota</taxon>
        <taxon>Fungi</taxon>
        <taxon>Fungi incertae sedis</taxon>
        <taxon>Microsporidia</taxon>
        <taxon>Edhazardia</taxon>
    </lineage>
</organism>